<dbReference type="Proteomes" id="UP000661435">
    <property type="component" value="Unassembled WGS sequence"/>
</dbReference>
<gene>
    <name evidence="1" type="ORF">H8S57_16220</name>
</gene>
<dbReference type="Pfam" id="PF20648">
    <property type="entry name" value="DUF6809"/>
    <property type="match status" value="1"/>
</dbReference>
<evidence type="ECO:0000313" key="1">
    <source>
        <dbReference type="EMBL" id="MBC5735244.1"/>
    </source>
</evidence>
<reference evidence="1" key="1">
    <citation type="submission" date="2020-08" db="EMBL/GenBank/DDBJ databases">
        <title>Genome public.</title>
        <authorList>
            <person name="Liu C."/>
            <person name="Sun Q."/>
        </authorList>
    </citation>
    <scope>NUCLEOTIDE SEQUENCE</scope>
    <source>
        <strain evidence="1">NSJ-51</strain>
    </source>
</reference>
<organism evidence="1 2">
    <name type="scientific">Lawsonibacter hominis</name>
    <dbReference type="NCBI Taxonomy" id="2763053"/>
    <lineage>
        <taxon>Bacteria</taxon>
        <taxon>Bacillati</taxon>
        <taxon>Bacillota</taxon>
        <taxon>Clostridia</taxon>
        <taxon>Eubacteriales</taxon>
        <taxon>Oscillospiraceae</taxon>
        <taxon>Lawsonibacter</taxon>
    </lineage>
</organism>
<comment type="caution">
    <text evidence="1">The sequence shown here is derived from an EMBL/GenBank/DDBJ whole genome shotgun (WGS) entry which is preliminary data.</text>
</comment>
<dbReference type="RefSeq" id="WP_186909006.1">
    <property type="nucleotide sequence ID" value="NZ_JACOPP010000048.1"/>
</dbReference>
<accession>A0A8J6MBK0</accession>
<sequence>MKYELLKAMYDCFYIPPELPGAKQEVEDCHQALIDRLDKPERKLVLQIIDAKDRIAEDTSIDSFISGFELAWKLSAELNHYENERSVSRRMALGLGARFTCKKEEKQ</sequence>
<protein>
    <submittedName>
        <fullName evidence="1">Uncharacterized protein</fullName>
    </submittedName>
</protein>
<name>A0A8J6MBK0_9FIRM</name>
<dbReference type="EMBL" id="JACOPP010000048">
    <property type="protein sequence ID" value="MBC5735244.1"/>
    <property type="molecule type" value="Genomic_DNA"/>
</dbReference>
<proteinExistence type="predicted"/>
<evidence type="ECO:0000313" key="2">
    <source>
        <dbReference type="Proteomes" id="UP000661435"/>
    </source>
</evidence>
<dbReference type="AlphaFoldDB" id="A0A8J6MBK0"/>
<keyword evidence="2" id="KW-1185">Reference proteome</keyword>
<dbReference type="InterPro" id="IPR049215">
    <property type="entry name" value="DUF6809"/>
</dbReference>